<keyword evidence="2" id="KW-0812">Transmembrane</keyword>
<protein>
    <submittedName>
        <fullName evidence="4">Endonuclease/exonuclease/phosphatase family protein</fullName>
    </submittedName>
</protein>
<dbReference type="EMBL" id="CP081294">
    <property type="protein sequence ID" value="QZD95845.1"/>
    <property type="molecule type" value="Genomic_DNA"/>
</dbReference>
<dbReference type="Gene3D" id="3.60.10.10">
    <property type="entry name" value="Endonuclease/exonuclease/phosphatase"/>
    <property type="match status" value="1"/>
</dbReference>
<dbReference type="Proteomes" id="UP000824321">
    <property type="component" value="Chromosome"/>
</dbReference>
<feature type="transmembrane region" description="Helical" evidence="2">
    <location>
        <begin position="71"/>
        <end position="88"/>
    </location>
</feature>
<feature type="compositionally biased region" description="Basic and acidic residues" evidence="1">
    <location>
        <begin position="356"/>
        <end position="366"/>
    </location>
</feature>
<evidence type="ECO:0000256" key="2">
    <source>
        <dbReference type="SAM" id="Phobius"/>
    </source>
</evidence>
<feature type="compositionally biased region" description="Acidic residues" evidence="1">
    <location>
        <begin position="340"/>
        <end position="355"/>
    </location>
</feature>
<feature type="region of interest" description="Disordered" evidence="1">
    <location>
        <begin position="334"/>
        <end position="372"/>
    </location>
</feature>
<keyword evidence="4" id="KW-0378">Hydrolase</keyword>
<dbReference type="InterPro" id="IPR005135">
    <property type="entry name" value="Endo/exonuclease/phosphatase"/>
</dbReference>
<evidence type="ECO:0000259" key="3">
    <source>
        <dbReference type="Pfam" id="PF03372"/>
    </source>
</evidence>
<feature type="domain" description="Endonuclease/exonuclease/phosphatase" evidence="3">
    <location>
        <begin position="115"/>
        <end position="319"/>
    </location>
</feature>
<sequence>MSETRNAGWKVAGVWLLRIAAIMLVAGSLMSTTDLNQWWIRIWDFPRIQILIAMILLGIALWFFDRAWRPWLPLVLAAVSIWQVYRIVPYTPLAPTEVARVSSDQASGNSCFTLLTLNVLQKNREYERTIDLIRRVDPDIVLLTETDQAWADAVAGVLEDYPGQIQRPLDNTYGILFASKLPMFDAAIQDMAQKDTPSVVATLRAGNQSFLMIGLHPRPPKPKQDTEERDAEIIVAARRSRDVGLPVLAIGDFNDVAWSDTTSLFKDLGSFLDPRIGRGTYATFPANMVWLGWPLDHLFVTEEFLLDEMRVGDPIGSDHRPVIARLCLDPAAARGRNEDAEGPSAEDEADADEVMEEFREDEKTDAVEGEEG</sequence>
<keyword evidence="5" id="KW-1185">Reference proteome</keyword>
<keyword evidence="2" id="KW-1133">Transmembrane helix</keyword>
<evidence type="ECO:0000313" key="5">
    <source>
        <dbReference type="Proteomes" id="UP000824321"/>
    </source>
</evidence>
<dbReference type="GO" id="GO:0004519">
    <property type="term" value="F:endonuclease activity"/>
    <property type="evidence" value="ECO:0007669"/>
    <property type="project" value="UniProtKB-KW"/>
</dbReference>
<reference evidence="4 5" key="1">
    <citation type="submission" date="2021-08" db="EMBL/GenBank/DDBJ databases">
        <title>Comparative Genomics Analysis of the Genus Qipengyuania Reveals Extensive Genetic Diversity and Metabolic Versatility, Including the Description of Fifteen Novel Species.</title>
        <authorList>
            <person name="Liu Y."/>
        </authorList>
    </citation>
    <scope>NUCLEOTIDE SEQUENCE [LARGE SCALE GENOMIC DNA]</scope>
    <source>
        <strain evidence="4 5">1NDH1</strain>
    </source>
</reference>
<dbReference type="InterPro" id="IPR036691">
    <property type="entry name" value="Endo/exonu/phosph_ase_sf"/>
</dbReference>
<accession>A0ABX9A3N0</accession>
<evidence type="ECO:0000256" key="1">
    <source>
        <dbReference type="SAM" id="MobiDB-lite"/>
    </source>
</evidence>
<keyword evidence="4" id="KW-0255">Endonuclease</keyword>
<gene>
    <name evidence="4" type="ORF">K3136_03780</name>
</gene>
<dbReference type="SUPFAM" id="SSF56219">
    <property type="entry name" value="DNase I-like"/>
    <property type="match status" value="1"/>
</dbReference>
<name>A0ABX9A3N0_9SPHN</name>
<evidence type="ECO:0000313" key="4">
    <source>
        <dbReference type="EMBL" id="QZD95845.1"/>
    </source>
</evidence>
<keyword evidence="4" id="KW-0540">Nuclease</keyword>
<keyword evidence="2" id="KW-0472">Membrane</keyword>
<feature type="transmembrane region" description="Helical" evidence="2">
    <location>
        <begin position="45"/>
        <end position="64"/>
    </location>
</feature>
<organism evidence="4 5">
    <name type="scientific">Qipengyuania gelatinilytica</name>
    <dbReference type="NCBI Taxonomy" id="2867231"/>
    <lineage>
        <taxon>Bacteria</taxon>
        <taxon>Pseudomonadati</taxon>
        <taxon>Pseudomonadota</taxon>
        <taxon>Alphaproteobacteria</taxon>
        <taxon>Sphingomonadales</taxon>
        <taxon>Erythrobacteraceae</taxon>
        <taxon>Qipengyuania</taxon>
    </lineage>
</organism>
<proteinExistence type="predicted"/>
<feature type="transmembrane region" description="Helical" evidence="2">
    <location>
        <begin position="12"/>
        <end position="33"/>
    </location>
</feature>
<dbReference type="RefSeq" id="WP_221431572.1">
    <property type="nucleotide sequence ID" value="NZ_CP081294.1"/>
</dbReference>
<dbReference type="Pfam" id="PF03372">
    <property type="entry name" value="Exo_endo_phos"/>
    <property type="match status" value="1"/>
</dbReference>